<evidence type="ECO:0000256" key="2">
    <source>
        <dbReference type="ARBA" id="ARBA00023002"/>
    </source>
</evidence>
<keyword evidence="5" id="KW-1185">Reference proteome</keyword>
<dbReference type="EMBL" id="FRAP01000002">
    <property type="protein sequence ID" value="SHK03230.1"/>
    <property type="molecule type" value="Genomic_DNA"/>
</dbReference>
<accession>A0A1M6P5Q0</accession>
<dbReference type="InterPro" id="IPR057326">
    <property type="entry name" value="KR_dom"/>
</dbReference>
<dbReference type="Pfam" id="PF00106">
    <property type="entry name" value="adh_short"/>
    <property type="match status" value="1"/>
</dbReference>
<dbReference type="InterPro" id="IPR036291">
    <property type="entry name" value="NAD(P)-bd_dom_sf"/>
</dbReference>
<comment type="similarity">
    <text evidence="1">Belongs to the short-chain dehydrogenases/reductases (SDR) family.</text>
</comment>
<proteinExistence type="inferred from homology"/>
<dbReference type="OrthoDB" id="9795647at2"/>
<feature type="domain" description="Ketoreductase" evidence="3">
    <location>
        <begin position="6"/>
        <end position="194"/>
    </location>
</feature>
<dbReference type="GO" id="GO:0016491">
    <property type="term" value="F:oxidoreductase activity"/>
    <property type="evidence" value="ECO:0007669"/>
    <property type="project" value="UniProtKB-KW"/>
</dbReference>
<dbReference type="InterPro" id="IPR020904">
    <property type="entry name" value="Sc_DH/Rdtase_CS"/>
</dbReference>
<evidence type="ECO:0000313" key="4">
    <source>
        <dbReference type="EMBL" id="SHK03230.1"/>
    </source>
</evidence>
<dbReference type="Gene3D" id="3.40.50.720">
    <property type="entry name" value="NAD(P)-binding Rossmann-like Domain"/>
    <property type="match status" value="1"/>
</dbReference>
<dbReference type="SMART" id="SM00822">
    <property type="entry name" value="PKS_KR"/>
    <property type="match status" value="1"/>
</dbReference>
<dbReference type="InterPro" id="IPR002347">
    <property type="entry name" value="SDR_fam"/>
</dbReference>
<dbReference type="Proteomes" id="UP000184363">
    <property type="component" value="Unassembled WGS sequence"/>
</dbReference>
<dbReference type="PRINTS" id="PR00081">
    <property type="entry name" value="GDHRDH"/>
</dbReference>
<name>A0A1M6P5Q0_PSETH</name>
<dbReference type="STRING" id="1848.SAMN05443637_10260"/>
<dbReference type="SUPFAM" id="SSF51735">
    <property type="entry name" value="NAD(P)-binding Rossmann-fold domains"/>
    <property type="match status" value="1"/>
</dbReference>
<dbReference type="PANTHER" id="PTHR43658">
    <property type="entry name" value="SHORT-CHAIN DEHYDROGENASE/REDUCTASE"/>
    <property type="match status" value="1"/>
</dbReference>
<sequence length="254" mass="26199">MQLAQSAVAVTGGASGLGRAAAERLAAAGARVTIVDLPSSRGAEVAAEIGACFVPADVTEADQLAAAFAEAAEHSPLRAVVHAAGRGARIRLVSKSGEPGDLTAFEEVVRLNVVGSYNALRLGPAEMVKHPAPEGEERGAVVLTASVAAYEGQIGQIAYSAAKAAVVGMTITAARDLASSAVRVCTIVPGIFDTPLVRTVLRPDIQEALESAVPYPKRMGRPAEYGALAQHILENPYLNGECIRLDGAIRMAPR</sequence>
<protein>
    <submittedName>
        <fullName evidence="4">NAD(P)-dependent dehydrogenase, short-chain alcohol dehydrogenase family</fullName>
    </submittedName>
</protein>
<dbReference type="PANTHER" id="PTHR43658:SF8">
    <property type="entry name" value="17-BETA-HYDROXYSTEROID DEHYDROGENASE 14-RELATED"/>
    <property type="match status" value="1"/>
</dbReference>
<evidence type="ECO:0000256" key="1">
    <source>
        <dbReference type="ARBA" id="ARBA00006484"/>
    </source>
</evidence>
<evidence type="ECO:0000259" key="3">
    <source>
        <dbReference type="SMART" id="SM00822"/>
    </source>
</evidence>
<keyword evidence="2" id="KW-0560">Oxidoreductase</keyword>
<reference evidence="4 5" key="1">
    <citation type="submission" date="2016-11" db="EMBL/GenBank/DDBJ databases">
        <authorList>
            <person name="Jaros S."/>
            <person name="Januszkiewicz K."/>
            <person name="Wedrychowicz H."/>
        </authorList>
    </citation>
    <scope>NUCLEOTIDE SEQUENCE [LARGE SCALE GENOMIC DNA]</scope>
    <source>
        <strain evidence="4 5">DSM 43832</strain>
    </source>
</reference>
<evidence type="ECO:0000313" key="5">
    <source>
        <dbReference type="Proteomes" id="UP000184363"/>
    </source>
</evidence>
<dbReference type="AlphaFoldDB" id="A0A1M6P5Q0"/>
<dbReference type="RefSeq" id="WP_073455218.1">
    <property type="nucleotide sequence ID" value="NZ_FRAP01000002.1"/>
</dbReference>
<dbReference type="PROSITE" id="PS00061">
    <property type="entry name" value="ADH_SHORT"/>
    <property type="match status" value="1"/>
</dbReference>
<organism evidence="4 5">
    <name type="scientific">Pseudonocardia thermophila</name>
    <dbReference type="NCBI Taxonomy" id="1848"/>
    <lineage>
        <taxon>Bacteria</taxon>
        <taxon>Bacillati</taxon>
        <taxon>Actinomycetota</taxon>
        <taxon>Actinomycetes</taxon>
        <taxon>Pseudonocardiales</taxon>
        <taxon>Pseudonocardiaceae</taxon>
        <taxon>Pseudonocardia</taxon>
    </lineage>
</organism>
<gene>
    <name evidence="4" type="ORF">SAMN05443637_10260</name>
</gene>